<dbReference type="AlphaFoldDB" id="A0A9P7SRU9"/>
<dbReference type="GO" id="GO:0005509">
    <property type="term" value="F:calcium ion binding"/>
    <property type="evidence" value="ECO:0007669"/>
    <property type="project" value="InterPro"/>
</dbReference>
<keyword evidence="2" id="KW-1133">Transmembrane helix</keyword>
<feature type="region of interest" description="Disordered" evidence="1">
    <location>
        <begin position="615"/>
        <end position="647"/>
    </location>
</feature>
<feature type="region of interest" description="Disordered" evidence="1">
    <location>
        <begin position="424"/>
        <end position="452"/>
    </location>
</feature>
<evidence type="ECO:0000256" key="2">
    <source>
        <dbReference type="SAM" id="Phobius"/>
    </source>
</evidence>
<evidence type="ECO:0000256" key="3">
    <source>
        <dbReference type="SAM" id="SignalP"/>
    </source>
</evidence>
<keyword evidence="2" id="KW-0812">Transmembrane</keyword>
<feature type="compositionally biased region" description="Polar residues" evidence="1">
    <location>
        <begin position="763"/>
        <end position="773"/>
    </location>
</feature>
<sequence>MASLLAIVALLLLAQLANSQPTIYFPFNAQLPLAARIDKFFSYSFSPSTFQSDSKISYSLGEHPSWLSIDSEGRRLFGTPKEGDVHPGEVVGQTVDIIATDGKGSTSMNAVVVVSRQSAPQVEIPLGKQIQNFGNFSAPSSILSYPSTSFNFSFDQGTFGKADLNYYAVSGDSSPLPAWVKFDATSLTFSGRTPAIESLIQPPHAFDFELVASDVVGFSASSIEFSIVVGSHKLTTDFPIVTLNASRGAEVNYDGLEKGIKLDGKQVASGDSGLTVTVKDMPSWLSFDQKSWKLHGTPREGDRAANFTVTFKDDFSDNLDVLMVVNVATGLFASTIEDLHLRPGSELDLDLAKYFRTPGDIAIALSTSPHEDWIKVDGLKLSGQVPKTSSGSIKLSIQASSKSSDLTENETINVNFLAVDGTTTTGTSATTSTATAAATKTTGDGSDEAQAQSDHHLSTGEILLATIIPVIFVAVFLLVLLCYIRRRRRNQGTNLGDSHHRSNISRPVLCAPGPNGSVASMEEAATLGGGGGGGVFVHSEKLVTKTTEASLGDRSSSAMSSHRRSSETLGGHSTSGVPRRMAVDAARTTTIRSISNIASEDGRQSWVTIDAGNADLASSSEKSSPSRKSDKTYSGSTYQVLPGAVHPSHQKRDAALAALDKNYTPLKRKPVSQPMTLFAHTSDRSPLAHDSVGGHSGVTSSSVALPAYLKNVDTHADAHADAEADADYTSGALTRWTTGSTAGRDISDPNWFTLAQSDLSGSVADQASRSSRPATVAPLAGSGNFGSSSGKSVGTGVSFTSSENWRIIGRCSPVKAERSYKELVEESPFHPSRPSLTSAGADDDDDGAAAAAVSPEVMTGSRWRDRGYTMRGSPGQMGLHGSIVSRMRRGSGQQDVHMSGGRGFVSEGRDVDSWIREHSTKKSDGSFTVFL</sequence>
<dbReference type="InterPro" id="IPR015919">
    <property type="entry name" value="Cadherin-like_sf"/>
</dbReference>
<name>A0A9P7SRU9_9HYPO</name>
<feature type="region of interest" description="Disordered" evidence="1">
    <location>
        <begin position="763"/>
        <end position="793"/>
    </location>
</feature>
<feature type="domain" description="Dystroglycan-type cadherin-like" evidence="4">
    <location>
        <begin position="25"/>
        <end position="120"/>
    </location>
</feature>
<feature type="chain" id="PRO_5040312530" description="Dystroglycan-type cadherin-like domain-containing protein" evidence="3">
    <location>
        <begin position="20"/>
        <end position="931"/>
    </location>
</feature>
<evidence type="ECO:0000256" key="1">
    <source>
        <dbReference type="SAM" id="MobiDB-lite"/>
    </source>
</evidence>
<reference evidence="5" key="1">
    <citation type="journal article" date="2020" name="bioRxiv">
        <title>Whole genome comparisons of ergot fungi reveals the divergence and evolution of species within the genus Claviceps are the result of varying mechanisms driving genome evolution and host range expansion.</title>
        <authorList>
            <person name="Wyka S.A."/>
            <person name="Mondo S.J."/>
            <person name="Liu M."/>
            <person name="Dettman J."/>
            <person name="Nalam V."/>
            <person name="Broders K.D."/>
        </authorList>
    </citation>
    <scope>NUCLEOTIDE SEQUENCE</scope>
    <source>
        <strain evidence="5">CCC 1102</strain>
    </source>
</reference>
<keyword evidence="3" id="KW-0732">Signal</keyword>
<evidence type="ECO:0000313" key="6">
    <source>
        <dbReference type="Proteomes" id="UP000784919"/>
    </source>
</evidence>
<dbReference type="GO" id="GO:0016020">
    <property type="term" value="C:membrane"/>
    <property type="evidence" value="ECO:0007669"/>
    <property type="project" value="InterPro"/>
</dbReference>
<dbReference type="SMART" id="SM00736">
    <property type="entry name" value="CADG"/>
    <property type="match status" value="2"/>
</dbReference>
<dbReference type="InterPro" id="IPR006644">
    <property type="entry name" value="Cadg"/>
</dbReference>
<comment type="caution">
    <text evidence="5">The sequence shown here is derived from an EMBL/GenBank/DDBJ whole genome shotgun (WGS) entry which is preliminary data.</text>
</comment>
<feature type="region of interest" description="Disordered" evidence="1">
    <location>
        <begin position="546"/>
        <end position="580"/>
    </location>
</feature>
<dbReference type="Pfam" id="PF05345">
    <property type="entry name" value="He_PIG"/>
    <property type="match status" value="2"/>
</dbReference>
<dbReference type="Proteomes" id="UP000784919">
    <property type="component" value="Unassembled WGS sequence"/>
</dbReference>
<organism evidence="5 6">
    <name type="scientific">Claviceps arundinis</name>
    <dbReference type="NCBI Taxonomy" id="1623583"/>
    <lineage>
        <taxon>Eukaryota</taxon>
        <taxon>Fungi</taxon>
        <taxon>Dikarya</taxon>
        <taxon>Ascomycota</taxon>
        <taxon>Pezizomycotina</taxon>
        <taxon>Sordariomycetes</taxon>
        <taxon>Hypocreomycetidae</taxon>
        <taxon>Hypocreales</taxon>
        <taxon>Clavicipitaceae</taxon>
        <taxon>Claviceps</taxon>
    </lineage>
</organism>
<keyword evidence="2" id="KW-0472">Membrane</keyword>
<feature type="compositionally biased region" description="Low complexity" evidence="1">
    <location>
        <begin position="424"/>
        <end position="444"/>
    </location>
</feature>
<dbReference type="Gene3D" id="2.60.40.10">
    <property type="entry name" value="Immunoglobulins"/>
    <property type="match status" value="3"/>
</dbReference>
<gene>
    <name evidence="5" type="ORF">E4U56_006509</name>
</gene>
<feature type="compositionally biased region" description="Polar residues" evidence="1">
    <location>
        <begin position="567"/>
        <end position="576"/>
    </location>
</feature>
<feature type="region of interest" description="Disordered" evidence="1">
    <location>
        <begin position="822"/>
        <end position="857"/>
    </location>
</feature>
<evidence type="ECO:0000259" key="4">
    <source>
        <dbReference type="SMART" id="SM00736"/>
    </source>
</evidence>
<proteinExistence type="predicted"/>
<dbReference type="OrthoDB" id="41532at2759"/>
<protein>
    <recommendedName>
        <fullName evidence="4">Dystroglycan-type cadherin-like domain-containing protein</fullName>
    </recommendedName>
</protein>
<feature type="domain" description="Dystroglycan-type cadherin-like" evidence="4">
    <location>
        <begin position="134"/>
        <end position="236"/>
    </location>
</feature>
<feature type="signal peptide" evidence="3">
    <location>
        <begin position="1"/>
        <end position="19"/>
    </location>
</feature>
<evidence type="ECO:0000313" key="5">
    <source>
        <dbReference type="EMBL" id="KAG5971836.1"/>
    </source>
</evidence>
<feature type="compositionally biased region" description="Low complexity" evidence="1">
    <location>
        <begin position="781"/>
        <end position="793"/>
    </location>
</feature>
<dbReference type="SUPFAM" id="SSF49313">
    <property type="entry name" value="Cadherin-like"/>
    <property type="match status" value="3"/>
</dbReference>
<accession>A0A9P7SRU9</accession>
<feature type="transmembrane region" description="Helical" evidence="2">
    <location>
        <begin position="462"/>
        <end position="484"/>
    </location>
</feature>
<dbReference type="InterPro" id="IPR013783">
    <property type="entry name" value="Ig-like_fold"/>
</dbReference>
<dbReference type="EMBL" id="SRPS01000053">
    <property type="protein sequence ID" value="KAG5971836.1"/>
    <property type="molecule type" value="Genomic_DNA"/>
</dbReference>